<evidence type="ECO:0000256" key="3">
    <source>
        <dbReference type="SAM" id="Phobius"/>
    </source>
</evidence>
<keyword evidence="6" id="KW-1185">Reference proteome</keyword>
<dbReference type="Pfam" id="PF00067">
    <property type="entry name" value="p450"/>
    <property type="match status" value="1"/>
</dbReference>
<gene>
    <name evidence="5" type="primary">Aste57867_12008</name>
    <name evidence="4" type="ORF">As57867_011963</name>
    <name evidence="5" type="ORF">ASTE57867_12008</name>
</gene>
<dbReference type="GO" id="GO:0016705">
    <property type="term" value="F:oxidoreductase activity, acting on paired donors, with incorporation or reduction of molecular oxygen"/>
    <property type="evidence" value="ECO:0007669"/>
    <property type="project" value="InterPro"/>
</dbReference>
<dbReference type="PANTHER" id="PTHR24305:SF166">
    <property type="entry name" value="CYTOCHROME P450 12A4, MITOCHONDRIAL-RELATED"/>
    <property type="match status" value="1"/>
</dbReference>
<dbReference type="GO" id="GO:0005506">
    <property type="term" value="F:iron ion binding"/>
    <property type="evidence" value="ECO:0007669"/>
    <property type="project" value="InterPro"/>
</dbReference>
<dbReference type="PRINTS" id="PR00463">
    <property type="entry name" value="EP450I"/>
</dbReference>
<comment type="cofactor">
    <cofactor evidence="2">
        <name>heme</name>
        <dbReference type="ChEBI" id="CHEBI:30413"/>
    </cofactor>
</comment>
<evidence type="ECO:0000313" key="6">
    <source>
        <dbReference type="Proteomes" id="UP000332933"/>
    </source>
</evidence>
<name>A0A485KUX7_9STRA</name>
<keyword evidence="2" id="KW-0479">Metal-binding</keyword>
<dbReference type="InterPro" id="IPR002401">
    <property type="entry name" value="Cyt_P450_E_grp-I"/>
</dbReference>
<feature type="binding site" description="axial binding residue" evidence="2">
    <location>
        <position position="473"/>
    </location>
    <ligand>
        <name>heme</name>
        <dbReference type="ChEBI" id="CHEBI:30413"/>
    </ligand>
    <ligandPart>
        <name>Fe</name>
        <dbReference type="ChEBI" id="CHEBI:18248"/>
    </ligandPart>
</feature>
<dbReference type="InterPro" id="IPR036396">
    <property type="entry name" value="Cyt_P450_sf"/>
</dbReference>
<sequence>MQSSLVIPLSELGICATSWPLLGALTATCFVLGFLQYHTKPHPLAHLPGPKPSSFLFGNMFEVLGAMASWQTLGNYPEPFLSWIRSYGGVVRVRQLFSYALILSDPKAIQHVFLTHADNYPRDPMINVIMADILLGVSVASTNGALHTKYRKLFAPHFTAARVKSFLAMFKAQALVTCERLLLIMGSHDHATLDLQPLLHHLTLNTIGLAACGLNFDDHPNAHAAYKNYTAVPSVPILVGMLAVPGFMRLPLPEIRRRRQAQDAMRQVITDVIDAKLAKAKGMQDAKLDIATVDFLDAILPESTVQEAVAHTMTVLSGGQDTTSSVLSWTLAVLATHPRVVALLRAEHADVMQRYDQSLASPEAVSDLKYTLAVIQESMRLNMVSEGVTTRTTQQADRLPMEDGTMVEVPAGTQMMVKYGALHRNPRYWTRPDEFIPDRFIEHSVEWNADLALRHGQSHAFYYMPFSAGVMNCVGSRFALAEMQIIIATLVSRFDFELTADADLRHTFTGGALHPTKLAMHVRRVQAASA</sequence>
<dbReference type="PRINTS" id="PR00385">
    <property type="entry name" value="P450"/>
</dbReference>
<dbReference type="AlphaFoldDB" id="A0A485KUX7"/>
<keyword evidence="2" id="KW-0349">Heme</keyword>
<dbReference type="OrthoDB" id="2843at2759"/>
<dbReference type="EMBL" id="VJMH01005332">
    <property type="protein sequence ID" value="KAF0697295.1"/>
    <property type="molecule type" value="Genomic_DNA"/>
</dbReference>
<evidence type="ECO:0000313" key="5">
    <source>
        <dbReference type="EMBL" id="VFT88863.1"/>
    </source>
</evidence>
<keyword evidence="3" id="KW-0472">Membrane</keyword>
<dbReference type="Gene3D" id="1.10.630.10">
    <property type="entry name" value="Cytochrome P450"/>
    <property type="match status" value="1"/>
</dbReference>
<accession>A0A485KUX7</accession>
<dbReference type="Proteomes" id="UP000332933">
    <property type="component" value="Unassembled WGS sequence"/>
</dbReference>
<feature type="transmembrane region" description="Helical" evidence="3">
    <location>
        <begin position="12"/>
        <end position="35"/>
    </location>
</feature>
<keyword evidence="2" id="KW-0408">Iron</keyword>
<organism evidence="5 6">
    <name type="scientific">Aphanomyces stellatus</name>
    <dbReference type="NCBI Taxonomy" id="120398"/>
    <lineage>
        <taxon>Eukaryota</taxon>
        <taxon>Sar</taxon>
        <taxon>Stramenopiles</taxon>
        <taxon>Oomycota</taxon>
        <taxon>Saprolegniomycetes</taxon>
        <taxon>Saprolegniales</taxon>
        <taxon>Verrucalvaceae</taxon>
        <taxon>Aphanomyces</taxon>
    </lineage>
</organism>
<comment type="similarity">
    <text evidence="1">Belongs to the cytochrome P450 family.</text>
</comment>
<dbReference type="InterPro" id="IPR050121">
    <property type="entry name" value="Cytochrome_P450_monoxygenase"/>
</dbReference>
<reference evidence="5 6" key="1">
    <citation type="submission" date="2019-03" db="EMBL/GenBank/DDBJ databases">
        <authorList>
            <person name="Gaulin E."/>
            <person name="Dumas B."/>
        </authorList>
    </citation>
    <scope>NUCLEOTIDE SEQUENCE [LARGE SCALE GENOMIC DNA]</scope>
    <source>
        <strain evidence="5">CBS 568.67</strain>
    </source>
</reference>
<dbReference type="InterPro" id="IPR001128">
    <property type="entry name" value="Cyt_P450"/>
</dbReference>
<keyword evidence="3" id="KW-0812">Transmembrane</keyword>
<dbReference type="PANTHER" id="PTHR24305">
    <property type="entry name" value="CYTOCHROME P450"/>
    <property type="match status" value="1"/>
</dbReference>
<evidence type="ECO:0000313" key="4">
    <source>
        <dbReference type="EMBL" id="KAF0697295.1"/>
    </source>
</evidence>
<dbReference type="EMBL" id="CAADRA010005353">
    <property type="protein sequence ID" value="VFT88863.1"/>
    <property type="molecule type" value="Genomic_DNA"/>
</dbReference>
<dbReference type="GO" id="GO:0020037">
    <property type="term" value="F:heme binding"/>
    <property type="evidence" value="ECO:0007669"/>
    <property type="project" value="InterPro"/>
</dbReference>
<dbReference type="GO" id="GO:0004497">
    <property type="term" value="F:monooxygenase activity"/>
    <property type="evidence" value="ECO:0007669"/>
    <property type="project" value="InterPro"/>
</dbReference>
<keyword evidence="3" id="KW-1133">Transmembrane helix</keyword>
<reference evidence="4" key="2">
    <citation type="submission" date="2019-06" db="EMBL/GenBank/DDBJ databases">
        <title>Genomics analysis of Aphanomyces spp. identifies a new class of oomycete effector associated with host adaptation.</title>
        <authorList>
            <person name="Gaulin E."/>
        </authorList>
    </citation>
    <scope>NUCLEOTIDE SEQUENCE</scope>
    <source>
        <strain evidence="4">CBS 578.67</strain>
    </source>
</reference>
<evidence type="ECO:0000256" key="2">
    <source>
        <dbReference type="PIRSR" id="PIRSR602401-1"/>
    </source>
</evidence>
<protein>
    <submittedName>
        <fullName evidence="5">Aste57867_12008 protein</fullName>
    </submittedName>
</protein>
<evidence type="ECO:0000256" key="1">
    <source>
        <dbReference type="ARBA" id="ARBA00010617"/>
    </source>
</evidence>
<proteinExistence type="inferred from homology"/>
<dbReference type="SUPFAM" id="SSF48264">
    <property type="entry name" value="Cytochrome P450"/>
    <property type="match status" value="1"/>
</dbReference>